<dbReference type="InterPro" id="IPR035996">
    <property type="entry name" value="4pyrrol_Methylase_sf"/>
</dbReference>
<dbReference type="InterPro" id="IPR014776">
    <property type="entry name" value="4pyrrole_Mease_sub2"/>
</dbReference>
<dbReference type="PIRSF" id="PIRSF005917">
    <property type="entry name" value="MTase_YraL"/>
    <property type="match status" value="1"/>
</dbReference>
<dbReference type="OrthoDB" id="7061662at2"/>
<sequence>MAKGKLYLLPTTLGSEGYKHVIPEEVSELAKATRFFAVEDIKSARRYLRKMDRSFPIDESTFFILNKKTDPAELYKMLKPLSNGDNVAIISEAGCPGIADPGAELVALAHEKGHFISPLTGPSSILLALMGSGFNGQNFSFHGYLPKVRKERIKALKDFEGDARRNGNTHLFMDTPFRNMNVLEDLLNDLMDDTKVCIACDLTLPTERIQTMTVKDWRDNAFDLHKRPTIFAIGR</sequence>
<feature type="domain" description="Tetrapyrrole methylase" evidence="6">
    <location>
        <begin position="44"/>
        <end position="215"/>
    </location>
</feature>
<proteinExistence type="predicted"/>
<dbReference type="PANTHER" id="PTHR46111">
    <property type="entry name" value="RIBOSOMAL RNA SMALL SUBUNIT METHYLTRANSFERASE I"/>
    <property type="match status" value="1"/>
</dbReference>
<reference evidence="7 8" key="1">
    <citation type="submission" date="2016-10" db="EMBL/GenBank/DDBJ databases">
        <authorList>
            <person name="de Groot N.N."/>
        </authorList>
    </citation>
    <scope>NUCLEOTIDE SEQUENCE [LARGE SCALE GENOMIC DNA]</scope>
    <source>
        <strain evidence="7 8">CGMCC 1.7005</strain>
    </source>
</reference>
<evidence type="ECO:0000256" key="2">
    <source>
        <dbReference type="ARBA" id="ARBA00022552"/>
    </source>
</evidence>
<keyword evidence="4 7" id="KW-0808">Transferase</keyword>
<dbReference type="Gene3D" id="3.40.1010.10">
    <property type="entry name" value="Cobalt-precorrin-4 Transmethylase, Domain 1"/>
    <property type="match status" value="1"/>
</dbReference>
<dbReference type="InterPro" id="IPR000878">
    <property type="entry name" value="4pyrrol_Mease"/>
</dbReference>
<dbReference type="Proteomes" id="UP000236454">
    <property type="component" value="Unassembled WGS sequence"/>
</dbReference>
<protein>
    <submittedName>
        <fullName evidence="7">16S rRNA (Cytidine1402-2'-O)-methyltransferase</fullName>
    </submittedName>
</protein>
<dbReference type="RefSeq" id="WP_090252144.1">
    <property type="nucleotide sequence ID" value="NZ_FPAS01000006.1"/>
</dbReference>
<keyword evidence="5" id="KW-0949">S-adenosyl-L-methionine</keyword>
<name>A0A1I7BKU4_9FLAO</name>
<keyword evidence="2" id="KW-0698">rRNA processing</keyword>
<evidence type="ECO:0000256" key="3">
    <source>
        <dbReference type="ARBA" id="ARBA00022603"/>
    </source>
</evidence>
<dbReference type="EMBL" id="FPAS01000006">
    <property type="protein sequence ID" value="SFT87785.1"/>
    <property type="molecule type" value="Genomic_DNA"/>
</dbReference>
<dbReference type="PANTHER" id="PTHR46111:SF2">
    <property type="entry name" value="SAM-DEPENDENT METHYLTRANSFERASE"/>
    <property type="match status" value="1"/>
</dbReference>
<dbReference type="InterPro" id="IPR014777">
    <property type="entry name" value="4pyrrole_Mease_sub1"/>
</dbReference>
<evidence type="ECO:0000313" key="8">
    <source>
        <dbReference type="Proteomes" id="UP000236454"/>
    </source>
</evidence>
<evidence type="ECO:0000256" key="4">
    <source>
        <dbReference type="ARBA" id="ARBA00022679"/>
    </source>
</evidence>
<dbReference type="GO" id="GO:0006364">
    <property type="term" value="P:rRNA processing"/>
    <property type="evidence" value="ECO:0007669"/>
    <property type="project" value="UniProtKB-KW"/>
</dbReference>
<dbReference type="SUPFAM" id="SSF53790">
    <property type="entry name" value="Tetrapyrrole methylase"/>
    <property type="match status" value="1"/>
</dbReference>
<dbReference type="Pfam" id="PF00590">
    <property type="entry name" value="TP_methylase"/>
    <property type="match status" value="1"/>
</dbReference>
<dbReference type="STRING" id="477690.SAMN05216474_2850"/>
<dbReference type="GO" id="GO:0008168">
    <property type="term" value="F:methyltransferase activity"/>
    <property type="evidence" value="ECO:0007669"/>
    <property type="project" value="UniProtKB-KW"/>
</dbReference>
<evidence type="ECO:0000259" key="6">
    <source>
        <dbReference type="Pfam" id="PF00590"/>
    </source>
</evidence>
<evidence type="ECO:0000256" key="5">
    <source>
        <dbReference type="ARBA" id="ARBA00022691"/>
    </source>
</evidence>
<organism evidence="7 8">
    <name type="scientific">Lishizhenia tianjinensis</name>
    <dbReference type="NCBI Taxonomy" id="477690"/>
    <lineage>
        <taxon>Bacteria</taxon>
        <taxon>Pseudomonadati</taxon>
        <taxon>Bacteroidota</taxon>
        <taxon>Flavobacteriia</taxon>
        <taxon>Flavobacteriales</taxon>
        <taxon>Crocinitomicaceae</taxon>
        <taxon>Lishizhenia</taxon>
    </lineage>
</organism>
<dbReference type="Gene3D" id="3.30.950.10">
    <property type="entry name" value="Methyltransferase, Cobalt-precorrin-4 Transmethylase, Domain 2"/>
    <property type="match status" value="1"/>
</dbReference>
<dbReference type="InterPro" id="IPR008189">
    <property type="entry name" value="rRNA_ssu_MeTfrase_I"/>
</dbReference>
<dbReference type="GO" id="GO:0032259">
    <property type="term" value="P:methylation"/>
    <property type="evidence" value="ECO:0007669"/>
    <property type="project" value="UniProtKB-KW"/>
</dbReference>
<dbReference type="AlphaFoldDB" id="A0A1I7BKU4"/>
<keyword evidence="1" id="KW-0963">Cytoplasm</keyword>
<keyword evidence="8" id="KW-1185">Reference proteome</keyword>
<dbReference type="CDD" id="cd11649">
    <property type="entry name" value="RsmI_like"/>
    <property type="match status" value="1"/>
</dbReference>
<keyword evidence="3 7" id="KW-0489">Methyltransferase</keyword>
<evidence type="ECO:0000256" key="1">
    <source>
        <dbReference type="ARBA" id="ARBA00022490"/>
    </source>
</evidence>
<evidence type="ECO:0000313" key="7">
    <source>
        <dbReference type="EMBL" id="SFT87785.1"/>
    </source>
</evidence>
<gene>
    <name evidence="7" type="ORF">SAMN05216474_2850</name>
</gene>
<accession>A0A1I7BKU4</accession>